<keyword evidence="10 12" id="KW-0520">NAD</keyword>
<dbReference type="GO" id="GO:0005737">
    <property type="term" value="C:cytoplasm"/>
    <property type="evidence" value="ECO:0007669"/>
    <property type="project" value="UniProtKB-SubCell"/>
</dbReference>
<comment type="function">
    <text evidence="13">Functions as a ribosomal silencing factor. Interacts with ribosomal protein uL14 (rplN), blocking formation of intersubunit bridge B8. Prevents association of the 30S and 50S ribosomal subunits and the formation of functional ribosomes, thus repressing translation.</text>
</comment>
<dbReference type="Pfam" id="PF02410">
    <property type="entry name" value="RsfS"/>
    <property type="match status" value="1"/>
</dbReference>
<dbReference type="SUPFAM" id="SSF52374">
    <property type="entry name" value="Nucleotidylyl transferase"/>
    <property type="match status" value="1"/>
</dbReference>
<keyword evidence="8 12" id="KW-0547">Nucleotide-binding</keyword>
<dbReference type="InterPro" id="IPR004394">
    <property type="entry name" value="Iojap/RsfS/C7orf30"/>
</dbReference>
<protein>
    <recommendedName>
        <fullName evidence="12 13">Multifunctional fusion protein</fullName>
    </recommendedName>
    <domain>
        <recommendedName>
            <fullName evidence="12">Probable nicotinate-nucleotide adenylyltransferase</fullName>
            <ecNumber evidence="12">2.7.7.18</ecNumber>
        </recommendedName>
        <alternativeName>
            <fullName evidence="12">Deamido-NAD(+) diphosphorylase</fullName>
        </alternativeName>
        <alternativeName>
            <fullName evidence="12">Deamido-NAD(+) pyrophosphorylase</fullName>
        </alternativeName>
        <alternativeName>
            <fullName evidence="12">Nicotinate mononucleotide adenylyltransferase</fullName>
            <shortName evidence="12">NaMN adenylyltransferase</shortName>
        </alternativeName>
    </domain>
    <domain>
        <recommendedName>
            <fullName evidence="13">Ribosomal silencing factor RsfS</fullName>
        </recommendedName>
    </domain>
</protein>
<evidence type="ECO:0000313" key="16">
    <source>
        <dbReference type="Proteomes" id="UP000614811"/>
    </source>
</evidence>
<dbReference type="NCBIfam" id="TIGR00482">
    <property type="entry name" value="nicotinate (nicotinamide) nucleotide adenylyltransferase"/>
    <property type="match status" value="1"/>
</dbReference>
<comment type="similarity">
    <text evidence="3 12">Belongs to the NadD family.</text>
</comment>
<dbReference type="GO" id="GO:0042256">
    <property type="term" value="P:cytosolic ribosome assembly"/>
    <property type="evidence" value="ECO:0007669"/>
    <property type="project" value="UniProtKB-UniRule"/>
</dbReference>
<evidence type="ECO:0000256" key="6">
    <source>
        <dbReference type="ARBA" id="ARBA00022679"/>
    </source>
</evidence>
<dbReference type="Gene3D" id="3.40.50.620">
    <property type="entry name" value="HUPs"/>
    <property type="match status" value="1"/>
</dbReference>
<evidence type="ECO:0000256" key="13">
    <source>
        <dbReference type="HAMAP-Rule" id="MF_01477"/>
    </source>
</evidence>
<sequence length="333" mass="37251">MTSAIGVFGGTFDPIHLGHLQAVTEAADVLGLERVHWVLSARPPHKNSVSASIAHRFAMLQLALADKVGFVADDREIRRAEKSYTIDTVASFVAEYPNVRLVLIIGADSLSGLPSWSRYETLVEQVSWVVLQRPGYAVSVPDELQARVVENPSDLVRREPGHLWLYEDSNIDISSTEIRTALSTGHEKLAQEYLPSSVLNYIRTKQLYKIPGMNPEQIKDQVVDALENVKGQDIKVIDIADISDFADFMIVVSGTSDTHVKALAREASDSLRKQGVKPLNEDGADVGEWVLVDFGDVVLHVMRPEVRQYYDLEKLWDEDVRALVKQHRAREEE</sequence>
<dbReference type="GO" id="GO:0004515">
    <property type="term" value="F:nicotinate-nucleotide adenylyltransferase activity"/>
    <property type="evidence" value="ECO:0007669"/>
    <property type="project" value="UniProtKB-UniRule"/>
</dbReference>
<dbReference type="HAMAP" id="MF_01477">
    <property type="entry name" value="Iojap_RsfS"/>
    <property type="match status" value="1"/>
</dbReference>
<keyword evidence="13" id="KW-0810">Translation regulation</keyword>
<dbReference type="GO" id="GO:0009435">
    <property type="term" value="P:NAD+ biosynthetic process"/>
    <property type="evidence" value="ECO:0007669"/>
    <property type="project" value="UniProtKB-UniRule"/>
</dbReference>
<gene>
    <name evidence="13" type="primary">rsfS</name>
    <name evidence="12" type="synonym">nadD</name>
    <name evidence="15" type="ORF">GCM10008090_21870</name>
</gene>
<accession>A0A918VN44</accession>
<evidence type="ECO:0000256" key="8">
    <source>
        <dbReference type="ARBA" id="ARBA00022741"/>
    </source>
</evidence>
<dbReference type="InterPro" id="IPR043519">
    <property type="entry name" value="NT_sf"/>
</dbReference>
<dbReference type="InterPro" id="IPR004821">
    <property type="entry name" value="Cyt_trans-like"/>
</dbReference>
<proteinExistence type="inferred from homology"/>
<dbReference type="PANTHER" id="PTHR39321">
    <property type="entry name" value="NICOTINATE-NUCLEOTIDE ADENYLYLTRANSFERASE-RELATED"/>
    <property type="match status" value="1"/>
</dbReference>
<dbReference type="InterPro" id="IPR014729">
    <property type="entry name" value="Rossmann-like_a/b/a_fold"/>
</dbReference>
<evidence type="ECO:0000259" key="14">
    <source>
        <dbReference type="Pfam" id="PF01467"/>
    </source>
</evidence>
<comment type="caution">
    <text evidence="15">The sequence shown here is derived from an EMBL/GenBank/DDBJ whole genome shotgun (WGS) entry which is preliminary data.</text>
</comment>
<keyword evidence="5 12" id="KW-0662">Pyridine nucleotide biosynthesis</keyword>
<comment type="pathway">
    <text evidence="2 12">Cofactor biosynthesis; NAD(+) biosynthesis; deamido-NAD(+) from nicotinate D-ribonucleotide: step 1/1.</text>
</comment>
<evidence type="ECO:0000256" key="4">
    <source>
        <dbReference type="ARBA" id="ARBA00010574"/>
    </source>
</evidence>
<dbReference type="Proteomes" id="UP000614811">
    <property type="component" value="Unassembled WGS sequence"/>
</dbReference>
<dbReference type="EC" id="2.7.7.18" evidence="12"/>
<comment type="subcellular location">
    <subcellularLocation>
        <location evidence="13">Cytoplasm</location>
    </subcellularLocation>
</comment>
<evidence type="ECO:0000256" key="1">
    <source>
        <dbReference type="ARBA" id="ARBA00002324"/>
    </source>
</evidence>
<comment type="catalytic activity">
    <reaction evidence="11 12">
        <text>nicotinate beta-D-ribonucleotide + ATP + H(+) = deamido-NAD(+) + diphosphate</text>
        <dbReference type="Rhea" id="RHEA:22860"/>
        <dbReference type="ChEBI" id="CHEBI:15378"/>
        <dbReference type="ChEBI" id="CHEBI:30616"/>
        <dbReference type="ChEBI" id="CHEBI:33019"/>
        <dbReference type="ChEBI" id="CHEBI:57502"/>
        <dbReference type="ChEBI" id="CHEBI:58437"/>
        <dbReference type="EC" id="2.7.7.18"/>
    </reaction>
</comment>
<comment type="similarity">
    <text evidence="4 13">Belongs to the Iojap/RsfS family.</text>
</comment>
<dbReference type="NCBIfam" id="NF000839">
    <property type="entry name" value="PRK00071.1-1"/>
    <property type="match status" value="1"/>
</dbReference>
<evidence type="ECO:0000313" key="15">
    <source>
        <dbReference type="EMBL" id="GHA11723.1"/>
    </source>
</evidence>
<comment type="subunit">
    <text evidence="13">Interacts with ribosomal protein uL14 (rplN).</text>
</comment>
<dbReference type="Gene3D" id="3.30.460.10">
    <property type="entry name" value="Beta Polymerase, domain 2"/>
    <property type="match status" value="1"/>
</dbReference>
<evidence type="ECO:0000256" key="2">
    <source>
        <dbReference type="ARBA" id="ARBA00005019"/>
    </source>
</evidence>
<dbReference type="Pfam" id="PF01467">
    <property type="entry name" value="CTP_transf_like"/>
    <property type="match status" value="1"/>
</dbReference>
<dbReference type="InterPro" id="IPR005248">
    <property type="entry name" value="NadD/NMNAT"/>
</dbReference>
<keyword evidence="13" id="KW-0963">Cytoplasm</keyword>
<dbReference type="GO" id="GO:0005524">
    <property type="term" value="F:ATP binding"/>
    <property type="evidence" value="ECO:0007669"/>
    <property type="project" value="UniProtKB-KW"/>
</dbReference>
<keyword evidence="9 12" id="KW-0067">ATP-binding</keyword>
<reference evidence="15" key="2">
    <citation type="submission" date="2020-09" db="EMBL/GenBank/DDBJ databases">
        <authorList>
            <person name="Sun Q."/>
            <person name="Kim S."/>
        </authorList>
    </citation>
    <scope>NUCLEOTIDE SEQUENCE</scope>
    <source>
        <strain evidence="15">KCTC 12711</strain>
    </source>
</reference>
<dbReference type="NCBIfam" id="TIGR00125">
    <property type="entry name" value="cyt_tran_rel"/>
    <property type="match status" value="1"/>
</dbReference>
<evidence type="ECO:0000256" key="3">
    <source>
        <dbReference type="ARBA" id="ARBA00009014"/>
    </source>
</evidence>
<name>A0A918VN44_9GAMM</name>
<keyword evidence="16" id="KW-1185">Reference proteome</keyword>
<evidence type="ECO:0000256" key="5">
    <source>
        <dbReference type="ARBA" id="ARBA00022642"/>
    </source>
</evidence>
<evidence type="ECO:0000256" key="9">
    <source>
        <dbReference type="ARBA" id="ARBA00022840"/>
    </source>
</evidence>
<comment type="function">
    <text evidence="1 12">Catalyzes the reversible adenylation of nicotinate mononucleotide (NaMN) to nicotinic acid adenine dinucleotide (NaAD).</text>
</comment>
<evidence type="ECO:0000256" key="12">
    <source>
        <dbReference type="HAMAP-Rule" id="MF_00244"/>
    </source>
</evidence>
<dbReference type="EMBL" id="BMXA01000003">
    <property type="protein sequence ID" value="GHA11723.1"/>
    <property type="molecule type" value="Genomic_DNA"/>
</dbReference>
<dbReference type="GO" id="GO:0090071">
    <property type="term" value="P:negative regulation of ribosome biogenesis"/>
    <property type="evidence" value="ECO:0007669"/>
    <property type="project" value="UniProtKB-UniRule"/>
</dbReference>
<reference evidence="15" key="1">
    <citation type="journal article" date="2014" name="Int. J. Syst. Evol. Microbiol.">
        <title>Complete genome sequence of Corynebacterium casei LMG S-19264T (=DSM 44701T), isolated from a smear-ripened cheese.</title>
        <authorList>
            <consortium name="US DOE Joint Genome Institute (JGI-PGF)"/>
            <person name="Walter F."/>
            <person name="Albersmeier A."/>
            <person name="Kalinowski J."/>
            <person name="Ruckert C."/>
        </authorList>
    </citation>
    <scope>NUCLEOTIDE SEQUENCE</scope>
    <source>
        <strain evidence="15">KCTC 12711</strain>
    </source>
</reference>
<dbReference type="AlphaFoldDB" id="A0A918VN44"/>
<evidence type="ECO:0000256" key="11">
    <source>
        <dbReference type="ARBA" id="ARBA00048721"/>
    </source>
</evidence>
<evidence type="ECO:0000256" key="10">
    <source>
        <dbReference type="ARBA" id="ARBA00023027"/>
    </source>
</evidence>
<dbReference type="GO" id="GO:0017148">
    <property type="term" value="P:negative regulation of translation"/>
    <property type="evidence" value="ECO:0007669"/>
    <property type="project" value="UniProtKB-UniRule"/>
</dbReference>
<dbReference type="PANTHER" id="PTHR39321:SF3">
    <property type="entry name" value="PHOSPHOPANTETHEINE ADENYLYLTRANSFERASE"/>
    <property type="match status" value="1"/>
</dbReference>
<dbReference type="HAMAP" id="MF_00244">
    <property type="entry name" value="NaMN_adenylyltr"/>
    <property type="match status" value="1"/>
</dbReference>
<evidence type="ECO:0000256" key="7">
    <source>
        <dbReference type="ARBA" id="ARBA00022695"/>
    </source>
</evidence>
<keyword evidence="6 12" id="KW-0808">Transferase</keyword>
<keyword evidence="7 12" id="KW-0548">Nucleotidyltransferase</keyword>
<dbReference type="CDD" id="cd02165">
    <property type="entry name" value="NMNAT"/>
    <property type="match status" value="1"/>
</dbReference>
<dbReference type="RefSeq" id="WP_189400860.1">
    <property type="nucleotide sequence ID" value="NZ_BMXA01000003.1"/>
</dbReference>
<keyword evidence="13" id="KW-0678">Repressor</keyword>
<feature type="domain" description="Cytidyltransferase-like" evidence="14">
    <location>
        <begin position="7"/>
        <end position="180"/>
    </location>
</feature>
<dbReference type="SUPFAM" id="SSF81301">
    <property type="entry name" value="Nucleotidyltransferase"/>
    <property type="match status" value="1"/>
</dbReference>
<dbReference type="NCBIfam" id="TIGR00090">
    <property type="entry name" value="rsfS_iojap_ybeB"/>
    <property type="match status" value="1"/>
</dbReference>
<organism evidence="15 16">
    <name type="scientific">Arenicella chitinivorans</name>
    <dbReference type="NCBI Taxonomy" id="1329800"/>
    <lineage>
        <taxon>Bacteria</taxon>
        <taxon>Pseudomonadati</taxon>
        <taxon>Pseudomonadota</taxon>
        <taxon>Gammaproteobacteria</taxon>
        <taxon>Arenicellales</taxon>
        <taxon>Arenicellaceae</taxon>
        <taxon>Arenicella</taxon>
    </lineage>
</organism>